<keyword evidence="4" id="KW-0136">Cellulose degradation</keyword>
<organism evidence="13 14">
    <name type="scientific">Clostridium cellulovorans (strain ATCC 35296 / DSM 3052 / OCM 3 / 743B)</name>
    <dbReference type="NCBI Taxonomy" id="573061"/>
    <lineage>
        <taxon>Bacteria</taxon>
        <taxon>Bacillati</taxon>
        <taxon>Bacillota</taxon>
        <taxon>Clostridia</taxon>
        <taxon>Eubacteriales</taxon>
        <taxon>Clostridiaceae</taxon>
        <taxon>Clostridium</taxon>
    </lineage>
</organism>
<dbReference type="CAZy" id="CBM3">
    <property type="family name" value="Carbohydrate-Binding Module Family 3"/>
</dbReference>
<evidence type="ECO:0000256" key="6">
    <source>
        <dbReference type="ARBA" id="ARBA00023295"/>
    </source>
</evidence>
<dbReference type="PROSITE" id="PS00448">
    <property type="entry name" value="CLOS_CELLULOSOME_RPT"/>
    <property type="match status" value="2"/>
</dbReference>
<dbReference type="InterPro" id="IPR036439">
    <property type="entry name" value="Dockerin_dom_sf"/>
</dbReference>
<dbReference type="InterPro" id="IPR036966">
    <property type="entry name" value="CBM3_sf"/>
</dbReference>
<dbReference type="FunFam" id="1.50.10.10:FF:000020">
    <property type="entry name" value="Endoglucanase"/>
    <property type="match status" value="1"/>
</dbReference>
<dbReference type="InterPro" id="IPR033126">
    <property type="entry name" value="Glyco_hydro_9_Asp/Glu_AS"/>
</dbReference>
<dbReference type="RefSeq" id="WP_010074616.1">
    <property type="nucleotide sequence ID" value="NC_014393.1"/>
</dbReference>
<dbReference type="Gene3D" id="1.50.10.10">
    <property type="match status" value="1"/>
</dbReference>
<dbReference type="EC" id="3.2.1.-" evidence="10"/>
<dbReference type="AlphaFoldDB" id="D9SS71"/>
<dbReference type="InterPro" id="IPR008928">
    <property type="entry name" value="6-hairpin_glycosidase_sf"/>
</dbReference>
<dbReference type="Pfam" id="PF00404">
    <property type="entry name" value="Dockerin_1"/>
    <property type="match status" value="1"/>
</dbReference>
<evidence type="ECO:0000256" key="7">
    <source>
        <dbReference type="ARBA" id="ARBA00023326"/>
    </source>
</evidence>
<dbReference type="Gene3D" id="1.10.1330.10">
    <property type="entry name" value="Dockerin domain"/>
    <property type="match status" value="1"/>
</dbReference>
<dbReference type="Pfam" id="PF00942">
    <property type="entry name" value="CBM_3"/>
    <property type="match status" value="1"/>
</dbReference>
<dbReference type="PROSITE" id="PS00698">
    <property type="entry name" value="GH9_3"/>
    <property type="match status" value="1"/>
</dbReference>
<dbReference type="InterPro" id="IPR001956">
    <property type="entry name" value="CBM3"/>
</dbReference>
<feature type="active site" evidence="8">
    <location>
        <position position="409"/>
    </location>
</feature>
<dbReference type="SUPFAM" id="SSF63446">
    <property type="entry name" value="Type I dockerin domain"/>
    <property type="match status" value="1"/>
</dbReference>
<dbReference type="InterPro" id="IPR018247">
    <property type="entry name" value="EF_Hand_1_Ca_BS"/>
</dbReference>
<dbReference type="SUPFAM" id="SSF48208">
    <property type="entry name" value="Six-hairpin glycosidases"/>
    <property type="match status" value="1"/>
</dbReference>
<protein>
    <recommendedName>
        <fullName evidence="10">Glucanase</fullName>
        <ecNumber evidence="10">3.2.1.-</ecNumber>
    </recommendedName>
</protein>
<dbReference type="GO" id="GO:0008810">
    <property type="term" value="F:cellulase activity"/>
    <property type="evidence" value="ECO:0007669"/>
    <property type="project" value="UniProtKB-EC"/>
</dbReference>
<feature type="signal peptide" evidence="10">
    <location>
        <begin position="1"/>
        <end position="26"/>
    </location>
</feature>
<evidence type="ECO:0000256" key="4">
    <source>
        <dbReference type="ARBA" id="ARBA00023001"/>
    </source>
</evidence>
<dbReference type="STRING" id="573061.Clocel_2822"/>
<dbReference type="eggNOG" id="COG4447">
    <property type="taxonomic scope" value="Bacteria"/>
</dbReference>
<keyword evidence="6 8" id="KW-0326">Glycosidase</keyword>
<dbReference type="GO" id="GO:0030248">
    <property type="term" value="F:cellulose binding"/>
    <property type="evidence" value="ECO:0007669"/>
    <property type="project" value="InterPro"/>
</dbReference>
<dbReference type="InterPro" id="IPR018221">
    <property type="entry name" value="Glyco_hydro_9_His_AS"/>
</dbReference>
<feature type="chain" id="PRO_5039756776" description="Glucanase" evidence="10">
    <location>
        <begin position="27"/>
        <end position="715"/>
    </location>
</feature>
<dbReference type="InterPro" id="IPR002105">
    <property type="entry name" value="Dockerin_1_rpt"/>
</dbReference>
<dbReference type="InterPro" id="IPR008965">
    <property type="entry name" value="CBM2/CBM3_carb-bd_dom_sf"/>
</dbReference>
<keyword evidence="14" id="KW-1185">Reference proteome</keyword>
<dbReference type="CDD" id="cd14256">
    <property type="entry name" value="Dockerin_I"/>
    <property type="match status" value="1"/>
</dbReference>
<dbReference type="CAZy" id="GH9">
    <property type="family name" value="Glycoside Hydrolase Family 9"/>
</dbReference>
<feature type="active site" evidence="9">
    <location>
        <position position="447"/>
    </location>
</feature>
<dbReference type="InterPro" id="IPR001701">
    <property type="entry name" value="Glyco_hydro_9"/>
</dbReference>
<keyword evidence="7 8" id="KW-0624">Polysaccharide degradation</keyword>
<keyword evidence="2 10" id="KW-0732">Signal</keyword>
<dbReference type="SUPFAM" id="SSF49384">
    <property type="entry name" value="Carbohydrate-binding domain"/>
    <property type="match status" value="1"/>
</dbReference>
<feature type="domain" description="Dockerin" evidence="12">
    <location>
        <begin position="655"/>
        <end position="715"/>
    </location>
</feature>
<feature type="active site" evidence="9">
    <location>
        <position position="456"/>
    </location>
</feature>
<dbReference type="KEGG" id="ccb:Clocel_2822"/>
<dbReference type="PROSITE" id="PS00592">
    <property type="entry name" value="GH9_2"/>
    <property type="match status" value="1"/>
</dbReference>
<evidence type="ECO:0000313" key="13">
    <source>
        <dbReference type="EMBL" id="ADL52518.1"/>
    </source>
</evidence>
<dbReference type="SMART" id="SM01067">
    <property type="entry name" value="CBM_3"/>
    <property type="match status" value="1"/>
</dbReference>
<accession>D9SS71</accession>
<reference evidence="13 14" key="1">
    <citation type="submission" date="2010-08" db="EMBL/GenBank/DDBJ databases">
        <title>Complete sequence of Clostridium cellulovorans 743B.</title>
        <authorList>
            <consortium name="US DOE Joint Genome Institute"/>
            <person name="Lucas S."/>
            <person name="Copeland A."/>
            <person name="Lapidus A."/>
            <person name="Cheng J.-F."/>
            <person name="Bruce D."/>
            <person name="Goodwin L."/>
            <person name="Pitluck S."/>
            <person name="Chertkov O."/>
            <person name="Detter J.C."/>
            <person name="Han C."/>
            <person name="Tapia R."/>
            <person name="Land M."/>
            <person name="Hauser L."/>
            <person name="Chang Y.-J."/>
            <person name="Jeffries C."/>
            <person name="Kyrpides N."/>
            <person name="Ivanova N."/>
            <person name="Mikhailova N."/>
            <person name="Hemme C.L."/>
            <person name="Woyke T."/>
        </authorList>
    </citation>
    <scope>NUCLEOTIDE SEQUENCE [LARGE SCALE GENOMIC DNA]</scope>
    <source>
        <strain evidence="14">ATCC 35296 / DSM 3052 / OCM 3 / 743B</strain>
    </source>
</reference>
<keyword evidence="5 8" id="KW-0119">Carbohydrate metabolism</keyword>
<dbReference type="PROSITE" id="PS51766">
    <property type="entry name" value="DOCKERIN"/>
    <property type="match status" value="1"/>
</dbReference>
<evidence type="ECO:0000256" key="8">
    <source>
        <dbReference type="PROSITE-ProRule" id="PRU10059"/>
    </source>
</evidence>
<comment type="catalytic activity">
    <reaction evidence="1">
        <text>Endohydrolysis of (1-&gt;4)-beta-D-glucosidic linkages in cellulose, lichenin and cereal beta-D-glucans.</text>
        <dbReference type="EC" id="3.2.1.4"/>
    </reaction>
</comment>
<evidence type="ECO:0000256" key="1">
    <source>
        <dbReference type="ARBA" id="ARBA00000966"/>
    </source>
</evidence>
<gene>
    <name evidence="13" type="ordered locus">Clocel_2822</name>
</gene>
<feature type="domain" description="CBM3" evidence="11">
    <location>
        <begin position="490"/>
        <end position="651"/>
    </location>
</feature>
<dbReference type="OrthoDB" id="9758662at2"/>
<dbReference type="InterPro" id="IPR016134">
    <property type="entry name" value="Dockerin_dom"/>
</dbReference>
<dbReference type="Pfam" id="PF00759">
    <property type="entry name" value="Glyco_hydro_9"/>
    <property type="match status" value="1"/>
</dbReference>
<dbReference type="EMBL" id="CP002160">
    <property type="protein sequence ID" value="ADL52518.1"/>
    <property type="molecule type" value="Genomic_DNA"/>
</dbReference>
<dbReference type="eggNOG" id="COG4733">
    <property type="taxonomic scope" value="Bacteria"/>
</dbReference>
<evidence type="ECO:0000313" key="14">
    <source>
        <dbReference type="Proteomes" id="UP000002730"/>
    </source>
</evidence>
<evidence type="ECO:0000256" key="2">
    <source>
        <dbReference type="ARBA" id="ARBA00022729"/>
    </source>
</evidence>
<evidence type="ECO:0000256" key="3">
    <source>
        <dbReference type="ARBA" id="ARBA00022801"/>
    </source>
</evidence>
<evidence type="ECO:0000256" key="10">
    <source>
        <dbReference type="RuleBase" id="RU361166"/>
    </source>
</evidence>
<evidence type="ECO:0000259" key="11">
    <source>
        <dbReference type="PROSITE" id="PS51172"/>
    </source>
</evidence>
<dbReference type="Gene3D" id="2.60.40.710">
    <property type="entry name" value="Endoglucanase-like"/>
    <property type="match status" value="1"/>
</dbReference>
<sequence>MFNISKKKAQALLLSGILGATSFTPAVLVKGETTATPTFNYGEALQKSIMFYEFQRSGKLPTDIRSNWRGDSGTKDGSDVGVDLTGGWYDAGDHVKFNLPMSYTVAMLAWSLSEDKAAYEKSGQLDYLVKEIKWATDYLMKCHTAPNEYYYQVGDGGADHKWWGPAEVMQMARPAYKVDLQKPGSSVVAETAAALASTAFALKDIDKAYSEQCIQHAKELYNFADTTKSDAGYTAANTYYNSWSGYYDELSWAAAWLYMATNDASYLEKAESYVPFWKVEQQTTTIAYRWAHCWDDVHFGAQLLLARLTGKSIYKESVERNLDYWTTGYDGNKIKYTPKGLAWMDSWGSLRYATTTAFLADVYASSDVCSISKVDTYKNFAKSQADYALGSTGRSFVVGFGENAPKKPHHRTAHSSWSDQQVNPTDHRHVLYGALVGGPDASDGYTDAIDNFTNNEVACDYNAGFVGLLARQYSKYGGDPIPDFKAIEKPTNDEFFVEAGVNCTGPNFVEIKALVNNRTGWPARMGDKLSFKYFINVSEFVNAGYSADDLKVTVGYNTGGTVSNLIPWDKENNIYYVNVDFTGVKIYPGGQSDYKKEIQFRISGIQNVNIWDNSDDFSYEGITKTPGETPVKVTNIPVYDNGVKVFGNEPGTTKPPVIAGDVNNNGIVNSMDLAMLKKYILGYEVEMNKEASDLNKDGKINAIDFALLKKLLLSQ</sequence>
<evidence type="ECO:0000256" key="5">
    <source>
        <dbReference type="ARBA" id="ARBA00023277"/>
    </source>
</evidence>
<proteinExistence type="inferred from homology"/>
<comment type="similarity">
    <text evidence="8 10">Belongs to the glycosyl hydrolase 9 (cellulase E) family.</text>
</comment>
<dbReference type="PROSITE" id="PS00018">
    <property type="entry name" value="EF_HAND_1"/>
    <property type="match status" value="1"/>
</dbReference>
<keyword evidence="3 8" id="KW-0378">Hydrolase</keyword>
<dbReference type="InterPro" id="IPR012341">
    <property type="entry name" value="6hp_glycosidase-like_sf"/>
</dbReference>
<name>D9SS71_CLOC7</name>
<evidence type="ECO:0000259" key="12">
    <source>
        <dbReference type="PROSITE" id="PS51766"/>
    </source>
</evidence>
<dbReference type="GO" id="GO:0030245">
    <property type="term" value="P:cellulose catabolic process"/>
    <property type="evidence" value="ECO:0007669"/>
    <property type="project" value="UniProtKB-KW"/>
</dbReference>
<evidence type="ECO:0000256" key="9">
    <source>
        <dbReference type="PROSITE-ProRule" id="PRU10060"/>
    </source>
</evidence>
<dbReference type="Proteomes" id="UP000002730">
    <property type="component" value="Chromosome"/>
</dbReference>
<dbReference type="HOGENOM" id="CLU_008926_0_2_9"/>
<dbReference type="PROSITE" id="PS51172">
    <property type="entry name" value="CBM3"/>
    <property type="match status" value="1"/>
</dbReference>
<dbReference type="PANTHER" id="PTHR22298">
    <property type="entry name" value="ENDO-1,4-BETA-GLUCANASE"/>
    <property type="match status" value="1"/>
</dbReference>